<dbReference type="SUPFAM" id="SSF88697">
    <property type="entry name" value="PUA domain-like"/>
    <property type="match status" value="1"/>
</dbReference>
<comment type="caution">
    <text evidence="15">The sequence shown here is derived from an EMBL/GenBank/DDBJ whole genome shotgun (WGS) entry which is preliminary data.</text>
</comment>
<comment type="induction">
    <text evidence="9">By heat shock.</text>
</comment>
<dbReference type="InterPro" id="IPR008268">
    <property type="entry name" value="Peptidase_S16_AS"/>
</dbReference>
<dbReference type="Proteomes" id="UP000465240">
    <property type="component" value="Unassembled WGS sequence"/>
</dbReference>
<dbReference type="Pfam" id="PF02190">
    <property type="entry name" value="LON_substr_bdg"/>
    <property type="match status" value="1"/>
</dbReference>
<keyword evidence="16" id="KW-1185">Reference proteome</keyword>
<dbReference type="InterPro" id="IPR027065">
    <property type="entry name" value="Lon_Prtase"/>
</dbReference>
<proteinExistence type="evidence at transcript level"/>
<dbReference type="PROSITE" id="PS01046">
    <property type="entry name" value="LON_SER"/>
    <property type="match status" value="1"/>
</dbReference>
<keyword evidence="6 9" id="KW-0720">Serine protease</keyword>
<dbReference type="GO" id="GO:0006508">
    <property type="term" value="P:proteolysis"/>
    <property type="evidence" value="ECO:0007669"/>
    <property type="project" value="UniProtKB-KW"/>
</dbReference>
<evidence type="ECO:0000256" key="4">
    <source>
        <dbReference type="ARBA" id="ARBA00022741"/>
    </source>
</evidence>
<dbReference type="InterPro" id="IPR003593">
    <property type="entry name" value="AAA+_ATPase"/>
</dbReference>
<dbReference type="RefSeq" id="WP_120792898.1">
    <property type="nucleotide sequence ID" value="NZ_BLKX01000001.1"/>
</dbReference>
<evidence type="ECO:0000256" key="10">
    <source>
        <dbReference type="PIRNR" id="PIRNR001174"/>
    </source>
</evidence>
<dbReference type="Gene3D" id="3.40.50.300">
    <property type="entry name" value="P-loop containing nucleotide triphosphate hydrolases"/>
    <property type="match status" value="1"/>
</dbReference>
<feature type="active site" evidence="9 11">
    <location>
        <position position="719"/>
    </location>
</feature>
<dbReference type="InterPro" id="IPR046336">
    <property type="entry name" value="Lon_prtase_N_sf"/>
</dbReference>
<dbReference type="Gene3D" id="1.10.8.60">
    <property type="match status" value="1"/>
</dbReference>
<dbReference type="PANTHER" id="PTHR10046">
    <property type="entry name" value="ATP DEPENDENT LON PROTEASE FAMILY MEMBER"/>
    <property type="match status" value="1"/>
</dbReference>
<dbReference type="InterPro" id="IPR003111">
    <property type="entry name" value="Lon_prtase_N"/>
</dbReference>
<feature type="domain" description="Lon proteolytic" evidence="13">
    <location>
        <begin position="590"/>
        <end position="770"/>
    </location>
</feature>
<gene>
    <name evidence="9 15" type="primary">lon</name>
    <name evidence="15" type="ORF">MPRG_26870</name>
</gene>
<dbReference type="InterPro" id="IPR027543">
    <property type="entry name" value="Lon_bac"/>
</dbReference>
<comment type="subunit">
    <text evidence="9 10">Homohexamer. Organized in a ring with a central cavity.</text>
</comment>
<evidence type="ECO:0000313" key="15">
    <source>
        <dbReference type="EMBL" id="GFG79411.1"/>
    </source>
</evidence>
<comment type="similarity">
    <text evidence="9 10 11 12">Belongs to the peptidase S16 family.</text>
</comment>
<dbReference type="Gene3D" id="1.20.5.5270">
    <property type="match status" value="1"/>
</dbReference>
<evidence type="ECO:0000256" key="11">
    <source>
        <dbReference type="PROSITE-ProRule" id="PRU01122"/>
    </source>
</evidence>
<keyword evidence="7 9" id="KW-0067">ATP-binding</keyword>
<keyword evidence="3 9" id="KW-0645">Protease</keyword>
<comment type="subcellular location">
    <subcellularLocation>
        <location evidence="1 9 10">Cytoplasm</location>
    </subcellularLocation>
</comment>
<dbReference type="Pfam" id="PF22667">
    <property type="entry name" value="Lon_lid"/>
    <property type="match status" value="1"/>
</dbReference>
<dbReference type="InterPro" id="IPR015947">
    <property type="entry name" value="PUA-like_sf"/>
</dbReference>
<dbReference type="InterPro" id="IPR020568">
    <property type="entry name" value="Ribosomal_Su5_D2-typ_SF"/>
</dbReference>
<dbReference type="NCBIfam" id="TIGR00763">
    <property type="entry name" value="lon"/>
    <property type="match status" value="1"/>
</dbReference>
<dbReference type="InterPro" id="IPR003959">
    <property type="entry name" value="ATPase_AAA_core"/>
</dbReference>
<dbReference type="PRINTS" id="PR00830">
    <property type="entry name" value="ENDOLAPTASE"/>
</dbReference>
<dbReference type="InterPro" id="IPR004815">
    <property type="entry name" value="Lon_bac/euk-typ"/>
</dbReference>
<dbReference type="Gene3D" id="3.30.230.10">
    <property type="match status" value="1"/>
</dbReference>
<dbReference type="SUPFAM" id="SSF54211">
    <property type="entry name" value="Ribosomal protein S5 domain 2-like"/>
    <property type="match status" value="1"/>
</dbReference>
<feature type="binding site" evidence="9">
    <location>
        <begin position="355"/>
        <end position="362"/>
    </location>
    <ligand>
        <name>ATP</name>
        <dbReference type="ChEBI" id="CHEBI:30616"/>
    </ligand>
</feature>
<dbReference type="Gene3D" id="2.30.130.40">
    <property type="entry name" value="LON domain-like"/>
    <property type="match status" value="1"/>
</dbReference>
<dbReference type="Gene3D" id="1.20.58.1480">
    <property type="match status" value="1"/>
</dbReference>
<name>A0ABQ1C546_9MYCO</name>
<dbReference type="InterPro" id="IPR054594">
    <property type="entry name" value="Lon_lid"/>
</dbReference>
<dbReference type="SMART" id="SM00382">
    <property type="entry name" value="AAA"/>
    <property type="match status" value="1"/>
</dbReference>
<reference evidence="15 16" key="1">
    <citation type="journal article" date="2019" name="Emerg. Microbes Infect.">
        <title>Comprehensive subspecies identification of 175 nontuberculous mycobacteria species based on 7547 genomic profiles.</title>
        <authorList>
            <person name="Matsumoto Y."/>
            <person name="Kinjo T."/>
            <person name="Motooka D."/>
            <person name="Nabeya D."/>
            <person name="Jung N."/>
            <person name="Uechi K."/>
            <person name="Horii T."/>
            <person name="Iida T."/>
            <person name="Fujita J."/>
            <person name="Nakamura S."/>
        </authorList>
    </citation>
    <scope>NUCLEOTIDE SEQUENCE [LARGE SCALE GENOMIC DNA]</scope>
    <source>
        <strain evidence="15 16">JCM 18565</strain>
    </source>
</reference>
<feature type="active site" evidence="9 11">
    <location>
        <position position="676"/>
    </location>
</feature>
<accession>A0ABQ1C546</accession>
<dbReference type="InterPro" id="IPR027417">
    <property type="entry name" value="P-loop_NTPase"/>
</dbReference>
<dbReference type="EMBL" id="BLKX01000001">
    <property type="protein sequence ID" value="GFG79411.1"/>
    <property type="molecule type" value="Genomic_DNA"/>
</dbReference>
<keyword evidence="5 9" id="KW-0378">Hydrolase</keyword>
<dbReference type="SUPFAM" id="SSF52540">
    <property type="entry name" value="P-loop containing nucleoside triphosphate hydrolases"/>
    <property type="match status" value="1"/>
</dbReference>
<keyword evidence="4 9" id="KW-0547">Nucleotide-binding</keyword>
<comment type="function">
    <text evidence="9">ATP-dependent serine protease that mediates the selective degradation of mutant and abnormal proteins as well as certain short-lived regulatory proteins. Required for cellular homeostasis and for survival from DNA damage and developmental changes induced by stress. Degrades polypeptides processively to yield small peptide fragments that are 5 to 10 amino acids long. Binds to DNA in a double-stranded, site-specific manner.</text>
</comment>
<evidence type="ECO:0000259" key="14">
    <source>
        <dbReference type="PROSITE" id="PS51787"/>
    </source>
</evidence>
<organism evidence="15 16">
    <name type="scientific">Mycobacterium paragordonae</name>
    <dbReference type="NCBI Taxonomy" id="1389713"/>
    <lineage>
        <taxon>Bacteria</taxon>
        <taxon>Bacillati</taxon>
        <taxon>Actinomycetota</taxon>
        <taxon>Actinomycetes</taxon>
        <taxon>Mycobacteriales</taxon>
        <taxon>Mycobacteriaceae</taxon>
        <taxon>Mycobacterium</taxon>
    </lineage>
</organism>
<evidence type="ECO:0000256" key="3">
    <source>
        <dbReference type="ARBA" id="ARBA00022670"/>
    </source>
</evidence>
<evidence type="ECO:0000256" key="5">
    <source>
        <dbReference type="ARBA" id="ARBA00022801"/>
    </source>
</evidence>
<dbReference type="HAMAP" id="MF_01973">
    <property type="entry name" value="lon_bact"/>
    <property type="match status" value="1"/>
</dbReference>
<evidence type="ECO:0000256" key="8">
    <source>
        <dbReference type="ARBA" id="ARBA00023016"/>
    </source>
</evidence>
<dbReference type="PROSITE" id="PS51787">
    <property type="entry name" value="LON_N"/>
    <property type="match status" value="1"/>
</dbReference>
<evidence type="ECO:0000259" key="13">
    <source>
        <dbReference type="PROSITE" id="PS51786"/>
    </source>
</evidence>
<evidence type="ECO:0000256" key="6">
    <source>
        <dbReference type="ARBA" id="ARBA00022825"/>
    </source>
</evidence>
<comment type="catalytic activity">
    <reaction evidence="9 10 11">
        <text>Hydrolysis of proteins in presence of ATP.</text>
        <dbReference type="EC" id="3.4.21.53"/>
    </reaction>
</comment>
<dbReference type="Pfam" id="PF00004">
    <property type="entry name" value="AAA"/>
    <property type="match status" value="1"/>
</dbReference>
<evidence type="ECO:0000256" key="7">
    <source>
        <dbReference type="ARBA" id="ARBA00022840"/>
    </source>
</evidence>
<evidence type="ECO:0000256" key="12">
    <source>
        <dbReference type="RuleBase" id="RU000591"/>
    </source>
</evidence>
<dbReference type="GO" id="GO:0008233">
    <property type="term" value="F:peptidase activity"/>
    <property type="evidence" value="ECO:0007669"/>
    <property type="project" value="UniProtKB-KW"/>
</dbReference>
<dbReference type="PIRSF" id="PIRSF001174">
    <property type="entry name" value="Lon_proteas"/>
    <property type="match status" value="1"/>
</dbReference>
<dbReference type="InterPro" id="IPR014721">
    <property type="entry name" value="Ribsml_uS5_D2-typ_fold_subgr"/>
</dbReference>
<dbReference type="InterPro" id="IPR008269">
    <property type="entry name" value="Lon_proteolytic"/>
</dbReference>
<dbReference type="CDD" id="cd19500">
    <property type="entry name" value="RecA-like_Lon"/>
    <property type="match status" value="1"/>
</dbReference>
<dbReference type="PROSITE" id="PS51786">
    <property type="entry name" value="LON_PROTEOLYTIC"/>
    <property type="match status" value="1"/>
</dbReference>
<evidence type="ECO:0000256" key="1">
    <source>
        <dbReference type="ARBA" id="ARBA00004496"/>
    </source>
</evidence>
<feature type="domain" description="Lon N-terminal" evidence="14">
    <location>
        <begin position="7"/>
        <end position="193"/>
    </location>
</feature>
<keyword evidence="8 9" id="KW-0346">Stress response</keyword>
<dbReference type="SMART" id="SM00464">
    <property type="entry name" value="LON"/>
    <property type="match status" value="1"/>
</dbReference>
<evidence type="ECO:0000256" key="9">
    <source>
        <dbReference type="HAMAP-Rule" id="MF_01973"/>
    </source>
</evidence>
<keyword evidence="2 9" id="KW-0963">Cytoplasm</keyword>
<protein>
    <recommendedName>
        <fullName evidence="9 10">Lon protease</fullName>
        <ecNumber evidence="9 10">3.4.21.53</ecNumber>
    </recommendedName>
    <alternativeName>
        <fullName evidence="9">ATP-dependent protease La</fullName>
    </alternativeName>
</protein>
<sequence length="779" mass="83362">MAEAKSVPVLFVTDTIVLPGMVVPIALDSSSQAAQAAIDAARASDSGQLLIAPRLDDRYPSHGVIAKILQVGRMPGGGSAAVVRGENRAQIGAGASGPGAALWVEVTEVPEAEVTDEIKALAAEYKKVLLAILQRREAWQIVDYVNSLTDPSALADTSGYASYLSDMQKRQLLETVDVAERLRVLIEWTGEHLAETEVNDKIAEDVREGMEKTQKEFLLRQQLAAIRKELGEEGADGPGGVADYRARVKAAELPEKVREAALREVGKLERSSDQSPESGWIRTWLDTVLDLPWNVRTEDSTDLTGARAILDADHHGLDDVKDRIVEYLAVRTRRAQRGLQLVGGRGSGAVMVLAGPPGVGKTSLGESVARALGRKFVRVALGGVRDEAEIRGHRRTYVGALPGRIVRAIGEAGSMNPVVLLDEIDKVGSDYRGDPSAALLEVLDPAQNHTFRDHYLDLDLDLSDVVFLATANVIENIPSALLDRMELVQIDGYTEDDKVAIARDYLLPRQRERAALTEDEVTVTDAALRKIAADYTREPGVRQFERLLAKALRKVTTKLAQDNSSITVDEPDLVGYLGRPRFTPESAERTAVPGVATGLAVTGLGGDVLYIEAGSTDGEPGLQLTGQLGDVMKESAQIALSYVRSHANELGVDPKVLDRRIHVHVPAGAVPKDGPSAGVTMVTALVSMATGRQVRSDVGMTGEVTLNGRVLPIGGVKQKLLAAQRAGLSTVFIPARNEPDLDDVPAEVLGALTVKPMTDVAEIVAQALEPAAQEATVAA</sequence>
<dbReference type="Pfam" id="PF05362">
    <property type="entry name" value="Lon_C"/>
    <property type="match status" value="1"/>
</dbReference>
<dbReference type="EC" id="3.4.21.53" evidence="9 10"/>
<evidence type="ECO:0000256" key="2">
    <source>
        <dbReference type="ARBA" id="ARBA00022490"/>
    </source>
</evidence>
<evidence type="ECO:0000313" key="16">
    <source>
        <dbReference type="Proteomes" id="UP000465240"/>
    </source>
</evidence>